<feature type="compositionally biased region" description="Low complexity" evidence="1">
    <location>
        <begin position="303"/>
        <end position="338"/>
    </location>
</feature>
<gene>
    <name evidence="2" type="ORF">QYE76_012619</name>
</gene>
<evidence type="ECO:0000313" key="2">
    <source>
        <dbReference type="EMBL" id="KAK1695922.1"/>
    </source>
</evidence>
<evidence type="ECO:0000313" key="3">
    <source>
        <dbReference type="Proteomes" id="UP001231189"/>
    </source>
</evidence>
<reference evidence="2" key="1">
    <citation type="submission" date="2023-07" db="EMBL/GenBank/DDBJ databases">
        <title>A chromosome-level genome assembly of Lolium multiflorum.</title>
        <authorList>
            <person name="Chen Y."/>
            <person name="Copetti D."/>
            <person name="Kolliker R."/>
            <person name="Studer B."/>
        </authorList>
    </citation>
    <scope>NUCLEOTIDE SEQUENCE</scope>
    <source>
        <strain evidence="2">02402/16</strain>
        <tissue evidence="2">Leaf</tissue>
    </source>
</reference>
<dbReference type="AlphaFoldDB" id="A0AAD8U1C4"/>
<dbReference type="EMBL" id="JAUUTY010000001">
    <property type="protein sequence ID" value="KAK1695922.1"/>
    <property type="molecule type" value="Genomic_DNA"/>
</dbReference>
<comment type="caution">
    <text evidence="2">The sequence shown here is derived from an EMBL/GenBank/DDBJ whole genome shotgun (WGS) entry which is preliminary data.</text>
</comment>
<feature type="compositionally biased region" description="Pro residues" evidence="1">
    <location>
        <begin position="254"/>
        <end position="265"/>
    </location>
</feature>
<dbReference type="PANTHER" id="PTHR34059:SF1">
    <property type="entry name" value="EXPRESSED PROTEIN"/>
    <property type="match status" value="1"/>
</dbReference>
<evidence type="ECO:0008006" key="4">
    <source>
        <dbReference type="Google" id="ProtNLM"/>
    </source>
</evidence>
<feature type="compositionally biased region" description="Acidic residues" evidence="1">
    <location>
        <begin position="405"/>
        <end position="416"/>
    </location>
</feature>
<organism evidence="2 3">
    <name type="scientific">Lolium multiflorum</name>
    <name type="common">Italian ryegrass</name>
    <name type="synonym">Lolium perenne subsp. multiflorum</name>
    <dbReference type="NCBI Taxonomy" id="4521"/>
    <lineage>
        <taxon>Eukaryota</taxon>
        <taxon>Viridiplantae</taxon>
        <taxon>Streptophyta</taxon>
        <taxon>Embryophyta</taxon>
        <taxon>Tracheophyta</taxon>
        <taxon>Spermatophyta</taxon>
        <taxon>Magnoliopsida</taxon>
        <taxon>Liliopsida</taxon>
        <taxon>Poales</taxon>
        <taxon>Poaceae</taxon>
        <taxon>BOP clade</taxon>
        <taxon>Pooideae</taxon>
        <taxon>Poodae</taxon>
        <taxon>Poeae</taxon>
        <taxon>Poeae Chloroplast Group 2 (Poeae type)</taxon>
        <taxon>Loliodinae</taxon>
        <taxon>Loliinae</taxon>
        <taxon>Lolium</taxon>
    </lineage>
</organism>
<sequence length="477" mass="50986">MAVVQAASVLGSFPFRAAVVALCVLLLPLIPSPRAPAAGEGDGDGGGRQAFLAKVWELLHLLFVGIAVSYGLFSRRNDAGGRVGVGEKDAAAAGKADARYVSRMLQGDLVFDDDGDDRVPDSPHGGGARSWSALHHPEEPVVMVASGGGGRNHAAQQAPMSLPVRSLKQQDSGAAGYGNGEARARPRAQETVLPSPIPWRSRSGRFDAPTNSPSPSPKRLSPASSMSNETLAKASEEQAAVPKRRSTHKSYISSPPPPPPPPPPFLVQGYHPVAERRTTAAKSFKEELQDHSTRGRGDRDHYSQSFSNSSTYTNSSPANPRSSFDSSSSSSSTSVGKSVRTIRPREGVQPQIQQLPDEEEAGDAPENSHGSEEPYGYNAYQSIPRFQYERGSSDPILGKVAVSSDETESSDDDEDGVGAYSTRTNSPRESPPTPEVDENEVDKKAEEFIAKFRESIRLQRIESIKKSAGPRGVKHGK</sequence>
<keyword evidence="3" id="KW-1185">Reference proteome</keyword>
<dbReference type="PANTHER" id="PTHR34059">
    <property type="entry name" value="EXPRESSED PROTEIN"/>
    <property type="match status" value="1"/>
</dbReference>
<accession>A0AAD8U1C4</accession>
<name>A0AAD8U1C4_LOLMU</name>
<dbReference type="Pfam" id="PF05553">
    <property type="entry name" value="DUF761"/>
    <property type="match status" value="1"/>
</dbReference>
<feature type="compositionally biased region" description="Basic and acidic residues" evidence="1">
    <location>
        <begin position="273"/>
        <end position="302"/>
    </location>
</feature>
<feature type="region of interest" description="Disordered" evidence="1">
    <location>
        <begin position="112"/>
        <end position="443"/>
    </location>
</feature>
<evidence type="ECO:0000256" key="1">
    <source>
        <dbReference type="SAM" id="MobiDB-lite"/>
    </source>
</evidence>
<dbReference type="InterPro" id="IPR008480">
    <property type="entry name" value="DUF761_pln"/>
</dbReference>
<proteinExistence type="predicted"/>
<dbReference type="Proteomes" id="UP001231189">
    <property type="component" value="Unassembled WGS sequence"/>
</dbReference>
<protein>
    <recommendedName>
        <fullName evidence="4">Hydroxyproline-rich glycoprotein family protein</fullName>
    </recommendedName>
</protein>